<protein>
    <recommendedName>
        <fullName evidence="2">Reverse transcriptase zinc-binding domain-containing protein</fullName>
    </recommendedName>
</protein>
<dbReference type="EMBL" id="KQ483427">
    <property type="protein sequence ID" value="KYP52165.1"/>
    <property type="molecule type" value="Genomic_DNA"/>
</dbReference>
<name>A0A151SBF6_CAJCA</name>
<gene>
    <name evidence="3" type="ORF">KK1_025902</name>
</gene>
<dbReference type="Gramene" id="C.cajan_25472.t">
    <property type="protein sequence ID" value="C.cajan_25472.t.cds1"/>
    <property type="gene ID" value="C.cajan_25472"/>
</dbReference>
<keyword evidence="1" id="KW-1133">Transmembrane helix</keyword>
<keyword evidence="1" id="KW-0812">Transmembrane</keyword>
<feature type="domain" description="Reverse transcriptase zinc-binding" evidence="2">
    <location>
        <begin position="1"/>
        <end position="54"/>
    </location>
</feature>
<evidence type="ECO:0000313" key="4">
    <source>
        <dbReference type="Proteomes" id="UP000075243"/>
    </source>
</evidence>
<reference evidence="3" key="1">
    <citation type="journal article" date="2012" name="Nat. Biotechnol.">
        <title>Draft genome sequence of pigeonpea (Cajanus cajan), an orphan legume crop of resource-poor farmers.</title>
        <authorList>
            <person name="Varshney R.K."/>
            <person name="Chen W."/>
            <person name="Li Y."/>
            <person name="Bharti A.K."/>
            <person name="Saxena R.K."/>
            <person name="Schlueter J.A."/>
            <person name="Donoghue M.T."/>
            <person name="Azam S."/>
            <person name="Fan G."/>
            <person name="Whaley A.M."/>
            <person name="Farmer A.D."/>
            <person name="Sheridan J."/>
            <person name="Iwata A."/>
            <person name="Tuteja R."/>
            <person name="Penmetsa R.V."/>
            <person name="Wu W."/>
            <person name="Upadhyaya H.D."/>
            <person name="Yang S.P."/>
            <person name="Shah T."/>
            <person name="Saxena K.B."/>
            <person name="Michael T."/>
            <person name="McCombie W.R."/>
            <person name="Yang B."/>
            <person name="Zhang G."/>
            <person name="Yang H."/>
            <person name="Wang J."/>
            <person name="Spillane C."/>
            <person name="Cook D.R."/>
            <person name="May G.D."/>
            <person name="Xu X."/>
            <person name="Jackson S.A."/>
        </authorList>
    </citation>
    <scope>NUCLEOTIDE SEQUENCE [LARGE SCALE GENOMIC DNA]</scope>
</reference>
<accession>A0A151SBF6</accession>
<keyword evidence="4" id="KW-1185">Reference proteome</keyword>
<feature type="transmembrane region" description="Helical" evidence="1">
    <location>
        <begin position="81"/>
        <end position="99"/>
    </location>
</feature>
<dbReference type="InterPro" id="IPR026960">
    <property type="entry name" value="RVT-Znf"/>
</dbReference>
<dbReference type="Pfam" id="PF13966">
    <property type="entry name" value="zf-RVT"/>
    <property type="match status" value="1"/>
</dbReference>
<dbReference type="Proteomes" id="UP000075243">
    <property type="component" value="Unassembled WGS sequence"/>
</dbReference>
<evidence type="ECO:0000313" key="3">
    <source>
        <dbReference type="EMBL" id="KYP52165.1"/>
    </source>
</evidence>
<organism evidence="3 4">
    <name type="scientific">Cajanus cajan</name>
    <name type="common">Pigeon pea</name>
    <name type="synonym">Cajanus indicus</name>
    <dbReference type="NCBI Taxonomy" id="3821"/>
    <lineage>
        <taxon>Eukaryota</taxon>
        <taxon>Viridiplantae</taxon>
        <taxon>Streptophyta</taxon>
        <taxon>Embryophyta</taxon>
        <taxon>Tracheophyta</taxon>
        <taxon>Spermatophyta</taxon>
        <taxon>Magnoliopsida</taxon>
        <taxon>eudicotyledons</taxon>
        <taxon>Gunneridae</taxon>
        <taxon>Pentapetalae</taxon>
        <taxon>rosids</taxon>
        <taxon>fabids</taxon>
        <taxon>Fabales</taxon>
        <taxon>Fabaceae</taxon>
        <taxon>Papilionoideae</taxon>
        <taxon>50 kb inversion clade</taxon>
        <taxon>NPAAA clade</taxon>
        <taxon>indigoferoid/millettioid clade</taxon>
        <taxon>Phaseoleae</taxon>
        <taxon>Cajanus</taxon>
    </lineage>
</organism>
<dbReference type="AlphaFoldDB" id="A0A151SBF6"/>
<proteinExistence type="predicted"/>
<sequence length="115" mass="13617">MSFVLWRLIDDKLPSKDFLWKKGVVITSICSHCYNAYETTTHVFFECPFALSLWDWLFKLVDNRLNITNILGILNKPWSKLANFVLLVVVTFIVAEIWNSQNQIKFKKKFLKLIF</sequence>
<evidence type="ECO:0000256" key="1">
    <source>
        <dbReference type="SAM" id="Phobius"/>
    </source>
</evidence>
<keyword evidence="1" id="KW-0472">Membrane</keyword>
<evidence type="ECO:0000259" key="2">
    <source>
        <dbReference type="Pfam" id="PF13966"/>
    </source>
</evidence>